<dbReference type="PROSITE" id="PS50850">
    <property type="entry name" value="MFS"/>
    <property type="match status" value="1"/>
</dbReference>
<evidence type="ECO:0000259" key="7">
    <source>
        <dbReference type="PROSITE" id="PS50850"/>
    </source>
</evidence>
<comment type="subcellular location">
    <subcellularLocation>
        <location evidence="1">Cell membrane</location>
        <topology evidence="1">Multi-pass membrane protein</topology>
    </subcellularLocation>
</comment>
<evidence type="ECO:0000256" key="3">
    <source>
        <dbReference type="ARBA" id="ARBA00022692"/>
    </source>
</evidence>
<evidence type="ECO:0000256" key="2">
    <source>
        <dbReference type="ARBA" id="ARBA00022448"/>
    </source>
</evidence>
<keyword evidence="5 6" id="KW-0472">Membrane</keyword>
<evidence type="ECO:0000256" key="5">
    <source>
        <dbReference type="ARBA" id="ARBA00023136"/>
    </source>
</evidence>
<dbReference type="SUPFAM" id="SSF103473">
    <property type="entry name" value="MFS general substrate transporter"/>
    <property type="match status" value="1"/>
</dbReference>
<feature type="transmembrane region" description="Helical" evidence="6">
    <location>
        <begin position="21"/>
        <end position="42"/>
    </location>
</feature>
<reference evidence="8 9" key="1">
    <citation type="submission" date="2021-07" db="EMBL/GenBank/DDBJ databases">
        <title>Paenibacillus radiodurans sp. nov., isolated from the southeastern edge of Tengger Desert.</title>
        <authorList>
            <person name="Zhang G."/>
        </authorList>
    </citation>
    <scope>NUCLEOTIDE SEQUENCE [LARGE SCALE GENOMIC DNA]</scope>
    <source>
        <strain evidence="8 9">CCM 7311</strain>
    </source>
</reference>
<gene>
    <name evidence="8" type="ORF">K0U00_35905</name>
</gene>
<keyword evidence="4 6" id="KW-1133">Transmembrane helix</keyword>
<evidence type="ECO:0000256" key="6">
    <source>
        <dbReference type="SAM" id="Phobius"/>
    </source>
</evidence>
<comment type="caution">
    <text evidence="8">The sequence shown here is derived from an EMBL/GenBank/DDBJ whole genome shotgun (WGS) entry which is preliminary data.</text>
</comment>
<accession>A0ABS7CFH4</accession>
<keyword evidence="9" id="KW-1185">Reference proteome</keyword>
<feature type="non-terminal residue" evidence="8">
    <location>
        <position position="66"/>
    </location>
</feature>
<protein>
    <submittedName>
        <fullName evidence="8">MFS transporter</fullName>
    </submittedName>
</protein>
<dbReference type="Gene3D" id="1.20.1250.20">
    <property type="entry name" value="MFS general substrate transporter like domains"/>
    <property type="match status" value="1"/>
</dbReference>
<proteinExistence type="predicted"/>
<dbReference type="EMBL" id="JAHZIK010001651">
    <property type="protein sequence ID" value="MBW7459455.1"/>
    <property type="molecule type" value="Genomic_DNA"/>
</dbReference>
<evidence type="ECO:0000256" key="4">
    <source>
        <dbReference type="ARBA" id="ARBA00022989"/>
    </source>
</evidence>
<keyword evidence="2" id="KW-0813">Transport</keyword>
<dbReference type="Proteomes" id="UP001519887">
    <property type="component" value="Unassembled WGS sequence"/>
</dbReference>
<sequence>MNQPTLLQDKKQRNLLFSAGLSWLFDAMDVGLLSFIVAALSVEWQLGAQQVGLLTAINSIGMAAGA</sequence>
<evidence type="ECO:0000256" key="1">
    <source>
        <dbReference type="ARBA" id="ARBA00004651"/>
    </source>
</evidence>
<keyword evidence="3 6" id="KW-0812">Transmembrane</keyword>
<name>A0ABS7CFH4_9BACL</name>
<evidence type="ECO:0000313" key="9">
    <source>
        <dbReference type="Proteomes" id="UP001519887"/>
    </source>
</evidence>
<dbReference type="InterPro" id="IPR020846">
    <property type="entry name" value="MFS_dom"/>
</dbReference>
<feature type="domain" description="Major facilitator superfamily (MFS) profile" evidence="7">
    <location>
        <begin position="15"/>
        <end position="66"/>
    </location>
</feature>
<dbReference type="InterPro" id="IPR036259">
    <property type="entry name" value="MFS_trans_sf"/>
</dbReference>
<evidence type="ECO:0000313" key="8">
    <source>
        <dbReference type="EMBL" id="MBW7459455.1"/>
    </source>
</evidence>
<organism evidence="8 9">
    <name type="scientific">Paenibacillus sepulcri</name>
    <dbReference type="NCBI Taxonomy" id="359917"/>
    <lineage>
        <taxon>Bacteria</taxon>
        <taxon>Bacillati</taxon>
        <taxon>Bacillota</taxon>
        <taxon>Bacilli</taxon>
        <taxon>Bacillales</taxon>
        <taxon>Paenibacillaceae</taxon>
        <taxon>Paenibacillus</taxon>
    </lineage>
</organism>